<organism evidence="9 10">
    <name type="scientific">Streptomyces griseiscabiei</name>
    <dbReference type="NCBI Taxonomy" id="2993540"/>
    <lineage>
        <taxon>Bacteria</taxon>
        <taxon>Bacillati</taxon>
        <taxon>Actinomycetota</taxon>
        <taxon>Actinomycetes</taxon>
        <taxon>Kitasatosporales</taxon>
        <taxon>Streptomycetaceae</taxon>
        <taxon>Streptomyces</taxon>
    </lineage>
</organism>
<proteinExistence type="predicted"/>
<dbReference type="InterPro" id="IPR011701">
    <property type="entry name" value="MFS"/>
</dbReference>
<evidence type="ECO:0000313" key="9">
    <source>
        <dbReference type="EMBL" id="MDX2910584.1"/>
    </source>
</evidence>
<dbReference type="Proteomes" id="UP001271723">
    <property type="component" value="Unassembled WGS sequence"/>
</dbReference>
<feature type="transmembrane region" description="Helical" evidence="7">
    <location>
        <begin position="414"/>
        <end position="433"/>
    </location>
</feature>
<dbReference type="RefSeq" id="WP_086757220.1">
    <property type="nucleotide sequence ID" value="NZ_JAGJBZ010000002.1"/>
</dbReference>
<gene>
    <name evidence="9" type="ORF">PV517_18000</name>
</gene>
<comment type="subcellular location">
    <subcellularLocation>
        <location evidence="1">Cell membrane</location>
        <topology evidence="1">Multi-pass membrane protein</topology>
    </subcellularLocation>
</comment>
<evidence type="ECO:0000256" key="6">
    <source>
        <dbReference type="ARBA" id="ARBA00023251"/>
    </source>
</evidence>
<evidence type="ECO:0000256" key="2">
    <source>
        <dbReference type="ARBA" id="ARBA00022448"/>
    </source>
</evidence>
<dbReference type="InterPro" id="IPR020846">
    <property type="entry name" value="MFS_dom"/>
</dbReference>
<name>A0ABU4L605_9ACTN</name>
<evidence type="ECO:0000256" key="7">
    <source>
        <dbReference type="SAM" id="Phobius"/>
    </source>
</evidence>
<feature type="domain" description="Major facilitator superfamily (MFS) profile" evidence="8">
    <location>
        <begin position="20"/>
        <end position="476"/>
    </location>
</feature>
<evidence type="ECO:0000256" key="4">
    <source>
        <dbReference type="ARBA" id="ARBA00022989"/>
    </source>
</evidence>
<dbReference type="PROSITE" id="PS50850">
    <property type="entry name" value="MFS"/>
    <property type="match status" value="1"/>
</dbReference>
<feature type="transmembrane region" description="Helical" evidence="7">
    <location>
        <begin position="323"/>
        <end position="342"/>
    </location>
</feature>
<dbReference type="SUPFAM" id="SSF103473">
    <property type="entry name" value="MFS general substrate transporter"/>
    <property type="match status" value="1"/>
</dbReference>
<feature type="transmembrane region" description="Helical" evidence="7">
    <location>
        <begin position="453"/>
        <end position="471"/>
    </location>
</feature>
<evidence type="ECO:0000259" key="8">
    <source>
        <dbReference type="PROSITE" id="PS50850"/>
    </source>
</evidence>
<dbReference type="EMBL" id="JARAVY010000006">
    <property type="protein sequence ID" value="MDX2910584.1"/>
    <property type="molecule type" value="Genomic_DNA"/>
</dbReference>
<feature type="transmembrane region" description="Helical" evidence="7">
    <location>
        <begin position="278"/>
        <end position="303"/>
    </location>
</feature>
<feature type="transmembrane region" description="Helical" evidence="7">
    <location>
        <begin position="146"/>
        <end position="165"/>
    </location>
</feature>
<evidence type="ECO:0000256" key="1">
    <source>
        <dbReference type="ARBA" id="ARBA00004651"/>
    </source>
</evidence>
<keyword evidence="3 7" id="KW-0812">Transmembrane</keyword>
<keyword evidence="2" id="KW-0813">Transport</keyword>
<dbReference type="InterPro" id="IPR036259">
    <property type="entry name" value="MFS_trans_sf"/>
</dbReference>
<evidence type="ECO:0000256" key="3">
    <source>
        <dbReference type="ARBA" id="ARBA00022692"/>
    </source>
</evidence>
<feature type="transmembrane region" description="Helical" evidence="7">
    <location>
        <begin position="23"/>
        <end position="44"/>
    </location>
</feature>
<feature type="transmembrane region" description="Helical" evidence="7">
    <location>
        <begin position="240"/>
        <end position="257"/>
    </location>
</feature>
<keyword evidence="6" id="KW-0046">Antibiotic resistance</keyword>
<feature type="transmembrane region" description="Helical" evidence="7">
    <location>
        <begin position="372"/>
        <end position="393"/>
    </location>
</feature>
<reference evidence="9 10" key="1">
    <citation type="journal article" date="2023" name="Microb. Genom.">
        <title>Mesoterricola silvestris gen. nov., sp. nov., Mesoterricola sediminis sp. nov., Geothrix oryzae sp. nov., Geothrix edaphica sp. nov., Geothrix rubra sp. nov., and Geothrix limicola sp. nov., six novel members of Acidobacteriota isolated from soils.</title>
        <authorList>
            <person name="Weisberg A.J."/>
            <person name="Pearce E."/>
            <person name="Kramer C.G."/>
            <person name="Chang J.H."/>
            <person name="Clarke C.R."/>
        </authorList>
    </citation>
    <scope>NUCLEOTIDE SEQUENCE [LARGE SCALE GENOMIC DNA]</scope>
    <source>
        <strain evidence="9 10">NRRL_B-2795</strain>
    </source>
</reference>
<feature type="transmembrane region" description="Helical" evidence="7">
    <location>
        <begin position="177"/>
        <end position="196"/>
    </location>
</feature>
<dbReference type="Gene3D" id="1.20.1250.20">
    <property type="entry name" value="MFS general substrate transporter like domains"/>
    <property type="match status" value="2"/>
</dbReference>
<dbReference type="PANTHER" id="PTHR42718">
    <property type="entry name" value="MAJOR FACILITATOR SUPERFAMILY MULTIDRUG TRANSPORTER MFSC"/>
    <property type="match status" value="1"/>
</dbReference>
<comment type="caution">
    <text evidence="9">The sequence shown here is derived from an EMBL/GenBank/DDBJ whole genome shotgun (WGS) entry which is preliminary data.</text>
</comment>
<protein>
    <submittedName>
        <fullName evidence="9">MFS transporter</fullName>
    </submittedName>
</protein>
<dbReference type="Pfam" id="PF07690">
    <property type="entry name" value="MFS_1"/>
    <property type="match status" value="1"/>
</dbReference>
<sequence>MSSTETAPDAAQADKAGFSSRHLLALAALLWTVALTPVTGLVAGNSQAEVAVHFRTTQIAWFTLGGALLGTFLTPFAMKAATMYGKKRVMVVATVAGLLGDVIAALATDYSTLIAGRVLGGAYGATAFIAYALARDIFPRHLAGTASGVLATSIGLVGLGGPFLSAWLIDHHGFRGALWFIVVSTALCLLLQLLCVPESPVRETARRMDWIGGLLLGGGLSAVVHGIGEGSAWGWTSGKTLTWIGLGALAALLFLPYESRVANPLLPLSLIKRRQVWTLFLAGSVGAGATFAVGTVTMILTLMPHIPTVSDGLGWSATKSAAVQSPISVLVITTAVAAGWLARRVDTRVLLAVGGALTTAGYAVASQLHTEIWHFVLLGLIAGPGMGLLVSVLPIMIIQSVAPEEQALANGSQLLIQSVIQVLVSQLAFTVMAQDGVVLKGTQFYLDGGYANGFLLVAGFCALGTVLVALIPKARRTDTVEAGQAA</sequence>
<accession>A0ABU4L605</accession>
<feature type="transmembrane region" description="Helical" evidence="7">
    <location>
        <begin position="59"/>
        <end position="77"/>
    </location>
</feature>
<feature type="transmembrane region" description="Helical" evidence="7">
    <location>
        <begin position="114"/>
        <end position="134"/>
    </location>
</feature>
<feature type="transmembrane region" description="Helical" evidence="7">
    <location>
        <begin position="349"/>
        <end position="366"/>
    </location>
</feature>
<feature type="transmembrane region" description="Helical" evidence="7">
    <location>
        <begin position="89"/>
        <end position="108"/>
    </location>
</feature>
<feature type="transmembrane region" description="Helical" evidence="7">
    <location>
        <begin position="208"/>
        <end position="228"/>
    </location>
</feature>
<keyword evidence="10" id="KW-1185">Reference proteome</keyword>
<keyword evidence="4 7" id="KW-1133">Transmembrane helix</keyword>
<dbReference type="PANTHER" id="PTHR42718:SF9">
    <property type="entry name" value="MAJOR FACILITATOR SUPERFAMILY MULTIDRUG TRANSPORTER MFSC"/>
    <property type="match status" value="1"/>
</dbReference>
<evidence type="ECO:0000256" key="5">
    <source>
        <dbReference type="ARBA" id="ARBA00023136"/>
    </source>
</evidence>
<keyword evidence="5 7" id="KW-0472">Membrane</keyword>
<evidence type="ECO:0000313" key="10">
    <source>
        <dbReference type="Proteomes" id="UP001271723"/>
    </source>
</evidence>